<feature type="signal peptide" evidence="1">
    <location>
        <begin position="1"/>
        <end position="28"/>
    </location>
</feature>
<feature type="chain" id="PRO_5045688332" evidence="1">
    <location>
        <begin position="29"/>
        <end position="135"/>
    </location>
</feature>
<gene>
    <name evidence="2" type="ORF">WNY59_04995</name>
</gene>
<accession>A0ABU9T5B0</accession>
<sequence length="135" mass="14532">MLLKRAILKLFSLTVFTGLFTFSASASANIECRAVDGRSGEISMSVGRLDVLSVLSARVTAFGRTWSTTEGEGTTIIVGQAFQDDNRMLVDFTDDSVDVVLISLRTVRVSTADEYGEAGILRIGKAVYPVLCEGD</sequence>
<dbReference type="RefSeq" id="WP_342847334.1">
    <property type="nucleotide sequence ID" value="NZ_JBBMQO010000002.1"/>
</dbReference>
<keyword evidence="3" id="KW-1185">Reference proteome</keyword>
<keyword evidence="1" id="KW-0732">Signal</keyword>
<protein>
    <submittedName>
        <fullName evidence="2">Uncharacterized protein</fullName>
    </submittedName>
</protein>
<reference evidence="2 3" key="1">
    <citation type="submission" date="2024-03" db="EMBL/GenBank/DDBJ databases">
        <title>Community enrichment and isolation of bacterial strains for fucoidan degradation.</title>
        <authorList>
            <person name="Sichert A."/>
        </authorList>
    </citation>
    <scope>NUCLEOTIDE SEQUENCE [LARGE SCALE GENOMIC DNA]</scope>
    <source>
        <strain evidence="2 3">AS62</strain>
    </source>
</reference>
<proteinExistence type="predicted"/>
<evidence type="ECO:0000256" key="1">
    <source>
        <dbReference type="SAM" id="SignalP"/>
    </source>
</evidence>
<dbReference type="EMBL" id="JBBMQO010000002">
    <property type="protein sequence ID" value="MEM5500939.1"/>
    <property type="molecule type" value="Genomic_DNA"/>
</dbReference>
<evidence type="ECO:0000313" key="2">
    <source>
        <dbReference type="EMBL" id="MEM5500939.1"/>
    </source>
</evidence>
<evidence type="ECO:0000313" key="3">
    <source>
        <dbReference type="Proteomes" id="UP001477870"/>
    </source>
</evidence>
<dbReference type="Proteomes" id="UP001477870">
    <property type="component" value="Unassembled WGS sequence"/>
</dbReference>
<organism evidence="2 3">
    <name type="scientific">Ahrensia kielensis</name>
    <dbReference type="NCBI Taxonomy" id="76980"/>
    <lineage>
        <taxon>Bacteria</taxon>
        <taxon>Pseudomonadati</taxon>
        <taxon>Pseudomonadota</taxon>
        <taxon>Alphaproteobacteria</taxon>
        <taxon>Hyphomicrobiales</taxon>
        <taxon>Ahrensiaceae</taxon>
        <taxon>Ahrensia</taxon>
    </lineage>
</organism>
<name>A0ABU9T5B0_9HYPH</name>
<comment type="caution">
    <text evidence="2">The sequence shown here is derived from an EMBL/GenBank/DDBJ whole genome shotgun (WGS) entry which is preliminary data.</text>
</comment>